<protein>
    <recommendedName>
        <fullName evidence="4">BZIP domain-containing protein</fullName>
    </recommendedName>
</protein>
<organism evidence="2 3">
    <name type="scientific">Gymnopus androsaceus JB14</name>
    <dbReference type="NCBI Taxonomy" id="1447944"/>
    <lineage>
        <taxon>Eukaryota</taxon>
        <taxon>Fungi</taxon>
        <taxon>Dikarya</taxon>
        <taxon>Basidiomycota</taxon>
        <taxon>Agaricomycotina</taxon>
        <taxon>Agaricomycetes</taxon>
        <taxon>Agaricomycetidae</taxon>
        <taxon>Agaricales</taxon>
        <taxon>Marasmiineae</taxon>
        <taxon>Omphalotaceae</taxon>
        <taxon>Gymnopus</taxon>
    </lineage>
</organism>
<feature type="compositionally biased region" description="Polar residues" evidence="1">
    <location>
        <begin position="1"/>
        <end position="21"/>
    </location>
</feature>
<feature type="compositionally biased region" description="Low complexity" evidence="1">
    <location>
        <begin position="207"/>
        <end position="233"/>
    </location>
</feature>
<reference evidence="2" key="1">
    <citation type="journal article" date="2019" name="Environ. Microbiol.">
        <title>Fungal ecological strategies reflected in gene transcription - a case study of two litter decomposers.</title>
        <authorList>
            <person name="Barbi F."/>
            <person name="Kohler A."/>
            <person name="Barry K."/>
            <person name="Baskaran P."/>
            <person name="Daum C."/>
            <person name="Fauchery L."/>
            <person name="Ihrmark K."/>
            <person name="Kuo A."/>
            <person name="LaButti K."/>
            <person name="Lipzen A."/>
            <person name="Morin E."/>
            <person name="Grigoriev I.V."/>
            <person name="Henrissat B."/>
            <person name="Lindahl B."/>
            <person name="Martin F."/>
        </authorList>
    </citation>
    <scope>NUCLEOTIDE SEQUENCE</scope>
    <source>
        <strain evidence="2">JB14</strain>
    </source>
</reference>
<dbReference type="AlphaFoldDB" id="A0A6A4IKS5"/>
<evidence type="ECO:0000256" key="1">
    <source>
        <dbReference type="SAM" id="MobiDB-lite"/>
    </source>
</evidence>
<feature type="compositionally biased region" description="Low complexity" evidence="1">
    <location>
        <begin position="149"/>
        <end position="161"/>
    </location>
</feature>
<feature type="region of interest" description="Disordered" evidence="1">
    <location>
        <begin position="250"/>
        <end position="271"/>
    </location>
</feature>
<feature type="region of interest" description="Disordered" evidence="1">
    <location>
        <begin position="207"/>
        <end position="236"/>
    </location>
</feature>
<feature type="compositionally biased region" description="Low complexity" evidence="1">
    <location>
        <begin position="115"/>
        <end position="124"/>
    </location>
</feature>
<dbReference type="OrthoDB" id="2285533at2759"/>
<dbReference type="CDD" id="cd14688">
    <property type="entry name" value="bZIP_YAP"/>
    <property type="match status" value="1"/>
</dbReference>
<accession>A0A6A4IKS5</accession>
<dbReference type="EMBL" id="ML769384">
    <property type="protein sequence ID" value="KAE9411106.1"/>
    <property type="molecule type" value="Genomic_DNA"/>
</dbReference>
<feature type="region of interest" description="Disordered" evidence="1">
    <location>
        <begin position="387"/>
        <end position="406"/>
    </location>
</feature>
<evidence type="ECO:0008006" key="4">
    <source>
        <dbReference type="Google" id="ProtNLM"/>
    </source>
</evidence>
<feature type="region of interest" description="Disordered" evidence="1">
    <location>
        <begin position="288"/>
        <end position="338"/>
    </location>
</feature>
<feature type="region of interest" description="Disordered" evidence="1">
    <location>
        <begin position="1"/>
        <end position="25"/>
    </location>
</feature>
<proteinExistence type="predicted"/>
<feature type="region of interest" description="Disordered" evidence="1">
    <location>
        <begin position="101"/>
        <end position="179"/>
    </location>
</feature>
<dbReference type="Proteomes" id="UP000799118">
    <property type="component" value="Unassembled WGS sequence"/>
</dbReference>
<keyword evidence="3" id="KW-1185">Reference proteome</keyword>
<evidence type="ECO:0000313" key="3">
    <source>
        <dbReference type="Proteomes" id="UP000799118"/>
    </source>
</evidence>
<gene>
    <name evidence="2" type="ORF">BT96DRAFT_248652</name>
</gene>
<name>A0A6A4IKS5_9AGAR</name>
<feature type="compositionally biased region" description="Low complexity" evidence="1">
    <location>
        <begin position="325"/>
        <end position="336"/>
    </location>
</feature>
<sequence>MSSSTTNPPKSTEQNSRQSDITARKAKNALAQAQFRARNNYITTLEETVLNLESVVTVLQSSCREARVESQDLQQENIRLRQALRDRENFWRALWPKKGQGSEAEEFPQYPSPQPSTFSSSPQYDQSSIGMNNPYPPSPSVSFANQPYSSWTQTSSHSSNSPRFAESPTLTSSSDMPYAMNRYPAEDQKMALNCMEPVAPYMFPTSRSISPSSSTPPSSSTTSLPSSFPFGFSDAGAVQDRPEFDYRRQSAHGPEVTLHGGTADVSMASGSGDGGVRYRLGNTRRLDPAIPLLPPIAAPGTASENGSDCGDSSYPQRHRPRRSVDSPSRSPSPGVPLSGTLAIIKAASFGALRRTRVRSKKPVEGPARVARDVLESRGIVAADSAVQVGTKRRRLSDDDDLSGPPS</sequence>
<feature type="compositionally biased region" description="Acidic residues" evidence="1">
    <location>
        <begin position="397"/>
        <end position="406"/>
    </location>
</feature>
<evidence type="ECO:0000313" key="2">
    <source>
        <dbReference type="EMBL" id="KAE9411106.1"/>
    </source>
</evidence>